<feature type="non-terminal residue" evidence="1">
    <location>
        <position position="1"/>
    </location>
</feature>
<dbReference type="AlphaFoldDB" id="A0A409V9F3"/>
<dbReference type="GO" id="GO:0005730">
    <property type="term" value="C:nucleolus"/>
    <property type="evidence" value="ECO:0007669"/>
    <property type="project" value="TreeGrafter"/>
</dbReference>
<organism evidence="1 2">
    <name type="scientific">Panaeolus cyanescens</name>
    <dbReference type="NCBI Taxonomy" id="181874"/>
    <lineage>
        <taxon>Eukaryota</taxon>
        <taxon>Fungi</taxon>
        <taxon>Dikarya</taxon>
        <taxon>Basidiomycota</taxon>
        <taxon>Agaricomycotina</taxon>
        <taxon>Agaricomycetes</taxon>
        <taxon>Agaricomycetidae</taxon>
        <taxon>Agaricales</taxon>
        <taxon>Agaricineae</taxon>
        <taxon>Galeropsidaceae</taxon>
        <taxon>Panaeolus</taxon>
    </lineage>
</organism>
<proteinExistence type="predicted"/>
<dbReference type="GO" id="GO:0003723">
    <property type="term" value="F:RNA binding"/>
    <property type="evidence" value="ECO:0007669"/>
    <property type="project" value="TreeGrafter"/>
</dbReference>
<accession>A0A409V9F3</accession>
<dbReference type="PANTHER" id="PTHR15633">
    <property type="entry name" value="NUCLEOLAR PROTEIN 11"/>
    <property type="match status" value="1"/>
</dbReference>
<sequence>VSKLQPVISHSLGPSSAFACAPITLRTSSSDKLYTYAVKLESTASNDSGRRISVWEDDVASPSAQENVRISEPVVAEKDRIHSLHHTDGLGIIVVSTSGKLHLVDPQSLVAQHLNPPSNSEAGEILFVSSPKAKEGAVTLALISSKGPKVAHLKVFSIENSAAATVKYENDISVAPSRIAGISFNGTDVLSILAELDGTWHSYKIPSSPETPLSPLTKTLHLSGFKFADTKTSISILSLSSTHVLLAGLSSDSSEIHLQIWDLQFSVILANSSLSLPSALTSVPLQLQLVAGSQAHNTTQTQISGQAILLISSSPKESSSKSTSLLYVTPYSVPASSTIAAAMGRGAQTKKWLSEAKKEQNQAHSNLLSVVKTAVQGGRAHAASAAFMKWAQADEVLFFTWHILLKLITSSVQQTPSLDYNLVKELVEIVLLLPTNSQGYASDIVHYLIEKKVVCSAMISAPNTLLGSLRSRSDWKAIELAFQSVNDLSESEIVETLQAVIASHRNSSSSSDEDAMQVDSTLPENAPPSVITFLNMAIQYPTSRAQMTRMVKKHIKDSADLANILKILDNWLIRWSKIDIRLLPNKKELKKNEQGVWVLAGRKADKPKKMHDMPSFEKVVEFIQIVLDSSFLTILQHRSAHKTLRSIQAQLDPEIHFMSSVEGIRGTLEPFVQAQQKTLKESLIPEDVKEKERQKGDWRQRRKQLDANIGPYTLEEILL</sequence>
<evidence type="ECO:0000313" key="2">
    <source>
        <dbReference type="Proteomes" id="UP000284842"/>
    </source>
</evidence>
<dbReference type="GO" id="GO:0030490">
    <property type="term" value="P:maturation of SSU-rRNA"/>
    <property type="evidence" value="ECO:0007669"/>
    <property type="project" value="InterPro"/>
</dbReference>
<evidence type="ECO:0000313" key="1">
    <source>
        <dbReference type="EMBL" id="PPQ63334.1"/>
    </source>
</evidence>
<name>A0A409V9F3_9AGAR</name>
<keyword evidence="2" id="KW-1185">Reference proteome</keyword>
<dbReference type="STRING" id="181874.A0A409V9F3"/>
<comment type="caution">
    <text evidence="1">The sequence shown here is derived from an EMBL/GenBank/DDBJ whole genome shotgun (WGS) entry which is preliminary data.</text>
</comment>
<dbReference type="OrthoDB" id="4349954at2759"/>
<protein>
    <submittedName>
        <fullName evidence="1">Uncharacterized protein</fullName>
    </submittedName>
</protein>
<reference evidence="1 2" key="1">
    <citation type="journal article" date="2018" name="Evol. Lett.">
        <title>Horizontal gene cluster transfer increased hallucinogenic mushroom diversity.</title>
        <authorList>
            <person name="Reynolds H.T."/>
            <person name="Vijayakumar V."/>
            <person name="Gluck-Thaler E."/>
            <person name="Korotkin H.B."/>
            <person name="Matheny P.B."/>
            <person name="Slot J.C."/>
        </authorList>
    </citation>
    <scope>NUCLEOTIDE SEQUENCE [LARGE SCALE GENOMIC DNA]</scope>
    <source>
        <strain evidence="1 2">2629</strain>
    </source>
</reference>
<dbReference type="PANTHER" id="PTHR15633:SF2">
    <property type="entry name" value="NUCLEOLAR PROTEIN 11"/>
    <property type="match status" value="1"/>
</dbReference>
<dbReference type="EMBL" id="NHTK01006125">
    <property type="protein sequence ID" value="PPQ63334.1"/>
    <property type="molecule type" value="Genomic_DNA"/>
</dbReference>
<gene>
    <name evidence="1" type="ORF">CVT24_006707</name>
</gene>
<dbReference type="InParanoid" id="A0A409V9F3"/>
<dbReference type="Proteomes" id="UP000284842">
    <property type="component" value="Unassembled WGS sequence"/>
</dbReference>
<dbReference type="InterPro" id="IPR042859">
    <property type="entry name" value="NOL11"/>
</dbReference>